<dbReference type="Gene3D" id="3.40.50.1360">
    <property type="match status" value="1"/>
</dbReference>
<dbReference type="Proteomes" id="UP000050872">
    <property type="component" value="Unassembled WGS sequence"/>
</dbReference>
<keyword evidence="3" id="KW-0804">Transcription</keyword>
<keyword evidence="6" id="KW-1185">Reference proteome</keyword>
<dbReference type="InterPro" id="IPR036388">
    <property type="entry name" value="WH-like_DNA-bd_sf"/>
</dbReference>
<evidence type="ECO:0000313" key="6">
    <source>
        <dbReference type="Proteomes" id="UP000050872"/>
    </source>
</evidence>
<dbReference type="InterPro" id="IPR036390">
    <property type="entry name" value="WH_DNA-bd_sf"/>
</dbReference>
<dbReference type="PROSITE" id="PS51000">
    <property type="entry name" value="HTH_DEOR_2"/>
    <property type="match status" value="1"/>
</dbReference>
<dbReference type="EMBL" id="AZEZ01000017">
    <property type="protein sequence ID" value="KRL45312.1"/>
    <property type="molecule type" value="Genomic_DNA"/>
</dbReference>
<dbReference type="RefSeq" id="WP_057887425.1">
    <property type="nucleotide sequence ID" value="NZ_AZEZ01000017.1"/>
</dbReference>
<evidence type="ECO:0000256" key="2">
    <source>
        <dbReference type="ARBA" id="ARBA00023125"/>
    </source>
</evidence>
<dbReference type="AlphaFoldDB" id="A0A0R1QKB9"/>
<dbReference type="SMART" id="SM01134">
    <property type="entry name" value="DeoRC"/>
    <property type="match status" value="1"/>
</dbReference>
<dbReference type="InterPro" id="IPR001034">
    <property type="entry name" value="DeoR_HTH"/>
</dbReference>
<dbReference type="GO" id="GO:0003700">
    <property type="term" value="F:DNA-binding transcription factor activity"/>
    <property type="evidence" value="ECO:0007669"/>
    <property type="project" value="InterPro"/>
</dbReference>
<dbReference type="GO" id="GO:0003677">
    <property type="term" value="F:DNA binding"/>
    <property type="evidence" value="ECO:0007669"/>
    <property type="project" value="UniProtKB-KW"/>
</dbReference>
<dbReference type="InterPro" id="IPR018356">
    <property type="entry name" value="Tscrpt_reg_HTH_DeoR_CS"/>
</dbReference>
<evidence type="ECO:0000256" key="3">
    <source>
        <dbReference type="ARBA" id="ARBA00023163"/>
    </source>
</evidence>
<evidence type="ECO:0000313" key="5">
    <source>
        <dbReference type="EMBL" id="KRL45312.1"/>
    </source>
</evidence>
<dbReference type="PANTHER" id="PTHR30363">
    <property type="entry name" value="HTH-TYPE TRANSCRIPTIONAL REGULATOR SRLR-RELATED"/>
    <property type="match status" value="1"/>
</dbReference>
<feature type="domain" description="HTH deoR-type" evidence="4">
    <location>
        <begin position="3"/>
        <end position="58"/>
    </location>
</feature>
<dbReference type="Pfam" id="PF08220">
    <property type="entry name" value="HTH_DeoR"/>
    <property type="match status" value="1"/>
</dbReference>
<sequence length="251" mass="28019">MTREERENQILQEVIVKRTVSVNDLAKKFNVTMETIRKDIAALQAKNVVAKNYGQVTLADPYMEDSFIKKETQDLTAKTKIAQTALELVPNNAIVYLDASTTVLQLARLLSLRSGLTIVTNSLRINEVLSNNLNDVLLTGGRYRDLSKSYFGDWTISAIDSINIDIAFLGGDGISNDGVTISSYGELTVKKEVIKRSKKTVLLLSTSKFQRIGKYTYSKFNDVDILVPERQLTVGERDNFPSDLSIMNQGE</sequence>
<dbReference type="SUPFAM" id="SSF46785">
    <property type="entry name" value="Winged helix' DNA-binding domain"/>
    <property type="match status" value="1"/>
</dbReference>
<comment type="caution">
    <text evidence="5">The sequence shown here is derived from an EMBL/GenBank/DDBJ whole genome shotgun (WGS) entry which is preliminary data.</text>
</comment>
<keyword evidence="1" id="KW-0805">Transcription regulation</keyword>
<name>A0A0R1QKB9_9LACO</name>
<dbReference type="PANTHER" id="PTHR30363:SF44">
    <property type="entry name" value="AGA OPERON TRANSCRIPTIONAL REPRESSOR-RELATED"/>
    <property type="match status" value="1"/>
</dbReference>
<gene>
    <name evidence="5" type="ORF">FD29_GL000567</name>
</gene>
<reference evidence="5 6" key="1">
    <citation type="journal article" date="2015" name="Genome Announc.">
        <title>Expanding the biotechnology potential of lactobacilli through comparative genomics of 213 strains and associated genera.</title>
        <authorList>
            <person name="Sun Z."/>
            <person name="Harris H.M."/>
            <person name="McCann A."/>
            <person name="Guo C."/>
            <person name="Argimon S."/>
            <person name="Zhang W."/>
            <person name="Yang X."/>
            <person name="Jeffery I.B."/>
            <person name="Cooney J.C."/>
            <person name="Kagawa T.F."/>
            <person name="Liu W."/>
            <person name="Song Y."/>
            <person name="Salvetti E."/>
            <person name="Wrobel A."/>
            <person name="Rasinkangas P."/>
            <person name="Parkhill J."/>
            <person name="Rea M.C."/>
            <person name="O'Sullivan O."/>
            <person name="Ritari J."/>
            <person name="Douillard F.P."/>
            <person name="Paul Ross R."/>
            <person name="Yang R."/>
            <person name="Briner A.E."/>
            <person name="Felis G.E."/>
            <person name="de Vos W.M."/>
            <person name="Barrangou R."/>
            <person name="Klaenhammer T.R."/>
            <person name="Caufield P.W."/>
            <person name="Cui Y."/>
            <person name="Zhang H."/>
            <person name="O'Toole P.W."/>
        </authorList>
    </citation>
    <scope>NUCLEOTIDE SEQUENCE [LARGE SCALE GENOMIC DNA]</scope>
    <source>
        <strain evidence="5 6">DSM 14500</strain>
    </source>
</reference>
<proteinExistence type="predicted"/>
<dbReference type="Pfam" id="PF00455">
    <property type="entry name" value="DeoRC"/>
    <property type="match status" value="1"/>
</dbReference>
<dbReference type="Gene3D" id="1.10.10.10">
    <property type="entry name" value="Winged helix-like DNA-binding domain superfamily/Winged helix DNA-binding domain"/>
    <property type="match status" value="1"/>
</dbReference>
<organism evidence="5 6">
    <name type="scientific">Companilactobacillus mindensis DSM 14500</name>
    <dbReference type="NCBI Taxonomy" id="1423770"/>
    <lineage>
        <taxon>Bacteria</taxon>
        <taxon>Bacillati</taxon>
        <taxon>Bacillota</taxon>
        <taxon>Bacilli</taxon>
        <taxon>Lactobacillales</taxon>
        <taxon>Lactobacillaceae</taxon>
        <taxon>Companilactobacillus</taxon>
    </lineage>
</organism>
<evidence type="ECO:0000259" key="4">
    <source>
        <dbReference type="PROSITE" id="PS51000"/>
    </source>
</evidence>
<evidence type="ECO:0000256" key="1">
    <source>
        <dbReference type="ARBA" id="ARBA00023015"/>
    </source>
</evidence>
<dbReference type="InterPro" id="IPR037171">
    <property type="entry name" value="NagB/RpiA_transferase-like"/>
</dbReference>
<accession>A0A0R1QKB9</accession>
<dbReference type="InterPro" id="IPR014036">
    <property type="entry name" value="DeoR-like_C"/>
</dbReference>
<protein>
    <recommendedName>
        <fullName evidence="4">HTH deoR-type domain-containing protein</fullName>
    </recommendedName>
</protein>
<dbReference type="PROSITE" id="PS00894">
    <property type="entry name" value="HTH_DEOR_1"/>
    <property type="match status" value="1"/>
</dbReference>
<dbReference type="SMART" id="SM00420">
    <property type="entry name" value="HTH_DEOR"/>
    <property type="match status" value="1"/>
</dbReference>
<keyword evidence="2" id="KW-0238">DNA-binding</keyword>
<dbReference type="PATRIC" id="fig|1423770.3.peg.578"/>
<dbReference type="OrthoDB" id="9798651at2"/>
<dbReference type="InterPro" id="IPR050313">
    <property type="entry name" value="Carb_Metab_HTH_regulators"/>
</dbReference>
<dbReference type="STRING" id="1423770.FD29_GL000567"/>
<dbReference type="SUPFAM" id="SSF100950">
    <property type="entry name" value="NagB/RpiA/CoA transferase-like"/>
    <property type="match status" value="1"/>
</dbReference>